<sequence>MRITIESAGFTDAADACRAANQIAAMVTETLAGKLGGFGGMAGNDSTSVTFAGSYDDAARQALDTLTELTHAFIGLGRIIEATGATHRRAEIAAVCGSGGAGLPCDPVPEVDSYDHVSPADPPTCLGGQEPSFGTVDRWILDHVEGFVWPGADVALLREAAATWRSAALSIDHLDHHVDDVAQLLSRQRSPEIPLALDVLADVRSLVGDAALCLSDLGQACEDYASAVEETHDRTRALLAEIGQMIVEGAVLSVLVAGFTGGLGGGAAAGAVIARITSHAPRFRALQSSLQLAAATSATKARAARDGLRVVRERAEKLARVGARDERGSMKSPLGWGGASRVPGRPKPEVQDVRLKNYVNNLFKGTHNQSRVGDGTTMDAIRRELATGDPTHGRMHIIKGRETLRGLEKWLTHRSDASPADRQVAQSLINELKDVLGS</sequence>
<evidence type="ECO:0000313" key="2">
    <source>
        <dbReference type="EMBL" id="QBX56092.1"/>
    </source>
</evidence>
<dbReference type="Proteomes" id="UP000294853">
    <property type="component" value="Chromosome"/>
</dbReference>
<dbReference type="EMBL" id="CP038436">
    <property type="protein sequence ID" value="QBX56092.1"/>
    <property type="molecule type" value="Genomic_DNA"/>
</dbReference>
<accession>A0A4V1BME5</accession>
<evidence type="ECO:0000313" key="3">
    <source>
        <dbReference type="Proteomes" id="UP000294853"/>
    </source>
</evidence>
<evidence type="ECO:0000256" key="1">
    <source>
        <dbReference type="SAM" id="MobiDB-lite"/>
    </source>
</evidence>
<reference evidence="2 3" key="1">
    <citation type="submission" date="2019-03" db="EMBL/GenBank/DDBJ databases">
        <title>Three New Species of Nocardioides, Nocardioides euryhalodurans sp. nov., Nocardioides seonyuensis sp. nov. and Nocardioides eburneoflavus sp. nov. Iolated from Soil.</title>
        <authorList>
            <person name="Roh S.G."/>
            <person name="Lee C."/>
            <person name="Kim M.-K."/>
            <person name="Kim S.B."/>
        </authorList>
    </citation>
    <scope>NUCLEOTIDE SEQUENCE [LARGE SCALE GENOMIC DNA]</scope>
    <source>
        <strain evidence="2 3">MMS17-SY207-3</strain>
    </source>
</reference>
<dbReference type="OrthoDB" id="3765013at2"/>
<keyword evidence="3" id="KW-1185">Reference proteome</keyword>
<dbReference type="AlphaFoldDB" id="A0A4V1BME5"/>
<protein>
    <submittedName>
        <fullName evidence="2">Uncharacterized protein</fullName>
    </submittedName>
</protein>
<dbReference type="RefSeq" id="WP_135268083.1">
    <property type="nucleotide sequence ID" value="NZ_CP038436.1"/>
</dbReference>
<dbReference type="KEGG" id="nsn:EXE58_11865"/>
<feature type="region of interest" description="Disordered" evidence="1">
    <location>
        <begin position="321"/>
        <end position="347"/>
    </location>
</feature>
<gene>
    <name evidence="2" type="ORF">EXE58_11865</name>
</gene>
<organism evidence="2 3">
    <name type="scientific">Nocardioides seonyuensis</name>
    <dbReference type="NCBI Taxonomy" id="2518371"/>
    <lineage>
        <taxon>Bacteria</taxon>
        <taxon>Bacillati</taxon>
        <taxon>Actinomycetota</taxon>
        <taxon>Actinomycetes</taxon>
        <taxon>Propionibacteriales</taxon>
        <taxon>Nocardioidaceae</taxon>
        <taxon>Nocardioides</taxon>
    </lineage>
</organism>
<proteinExistence type="predicted"/>
<name>A0A4V1BME5_9ACTN</name>